<dbReference type="InterPro" id="IPR036942">
    <property type="entry name" value="Beta-barrel_TonB_sf"/>
</dbReference>
<dbReference type="GO" id="GO:0044718">
    <property type="term" value="P:siderophore transmembrane transport"/>
    <property type="evidence" value="ECO:0007669"/>
    <property type="project" value="TreeGrafter"/>
</dbReference>
<dbReference type="SUPFAM" id="SSF56935">
    <property type="entry name" value="Porins"/>
    <property type="match status" value="1"/>
</dbReference>
<evidence type="ECO:0000256" key="3">
    <source>
        <dbReference type="ARBA" id="ARBA00022448"/>
    </source>
</evidence>
<keyword evidence="5 9" id="KW-0812">Transmembrane</keyword>
<dbReference type="Gene3D" id="2.40.170.20">
    <property type="entry name" value="TonB-dependent receptor, beta-barrel domain"/>
    <property type="match status" value="1"/>
</dbReference>
<dbReference type="PROSITE" id="PS01156">
    <property type="entry name" value="TONB_DEPENDENT_REC_2"/>
    <property type="match status" value="1"/>
</dbReference>
<comment type="subcellular location">
    <subcellularLocation>
        <location evidence="1 9">Cell outer membrane</location>
        <topology evidence="1 9">Multi-pass membrane protein</topology>
    </subcellularLocation>
</comment>
<evidence type="ECO:0000256" key="8">
    <source>
        <dbReference type="ARBA" id="ARBA00023237"/>
    </source>
</evidence>
<dbReference type="GO" id="GO:0009279">
    <property type="term" value="C:cell outer membrane"/>
    <property type="evidence" value="ECO:0007669"/>
    <property type="project" value="UniProtKB-SubCell"/>
</dbReference>
<comment type="similarity">
    <text evidence="2 9">Belongs to the TonB-dependent receptor family.</text>
</comment>
<evidence type="ECO:0000256" key="6">
    <source>
        <dbReference type="ARBA" id="ARBA00023077"/>
    </source>
</evidence>
<gene>
    <name evidence="11" type="ORF">JIN78_07775</name>
</gene>
<evidence type="ECO:0000256" key="5">
    <source>
        <dbReference type="ARBA" id="ARBA00022692"/>
    </source>
</evidence>
<evidence type="ECO:0000259" key="10">
    <source>
        <dbReference type="Pfam" id="PF00593"/>
    </source>
</evidence>
<keyword evidence="11" id="KW-0675">Receptor</keyword>
<comment type="caution">
    <text evidence="11">The sequence shown here is derived from an EMBL/GenBank/DDBJ whole genome shotgun (WGS) entry which is preliminary data.</text>
</comment>
<evidence type="ECO:0000256" key="2">
    <source>
        <dbReference type="ARBA" id="ARBA00009810"/>
    </source>
</evidence>
<keyword evidence="7 9" id="KW-0472">Membrane</keyword>
<keyword evidence="12" id="KW-1185">Reference proteome</keyword>
<accession>A0A934RM75</accession>
<dbReference type="RefSeq" id="WP_200391387.1">
    <property type="nucleotide sequence ID" value="NZ_JAENIO010000015.1"/>
</dbReference>
<name>A0A934RM75_9BACT</name>
<proteinExistence type="inferred from homology"/>
<keyword evidence="6" id="KW-0798">TonB box</keyword>
<dbReference type="InterPro" id="IPR010917">
    <property type="entry name" value="TonB_rcpt_CS"/>
</dbReference>
<dbReference type="EMBL" id="JAENIO010000015">
    <property type="protein sequence ID" value="MBK1833954.1"/>
    <property type="molecule type" value="Genomic_DNA"/>
</dbReference>
<keyword evidence="3 9" id="KW-0813">Transport</keyword>
<evidence type="ECO:0000256" key="4">
    <source>
        <dbReference type="ARBA" id="ARBA00022452"/>
    </source>
</evidence>
<evidence type="ECO:0000256" key="1">
    <source>
        <dbReference type="ARBA" id="ARBA00004571"/>
    </source>
</evidence>
<dbReference type="PANTHER" id="PTHR30069:SF41">
    <property type="entry name" value="HEME_HEMOPEXIN UTILIZATION PROTEIN C"/>
    <property type="match status" value="1"/>
</dbReference>
<dbReference type="AlphaFoldDB" id="A0A934RM75"/>
<evidence type="ECO:0000313" key="12">
    <source>
        <dbReference type="Proteomes" id="UP000604083"/>
    </source>
</evidence>
<dbReference type="Pfam" id="PF00593">
    <property type="entry name" value="TonB_dep_Rec_b-barrel"/>
    <property type="match status" value="1"/>
</dbReference>
<sequence>MDVHYGLSALRDRVQDETLSGRGAGNSNHKREKLGAYLNFEQRYQEWLTLSQGGRFDDFETEYRGEKGGNDNWSWSLGAEVLPFHQDPIWSGLSIFANVGTGWRPPSASELFEESGRNVITLPNPNLEAETNRTWEIGLGYQKRNLFQEQDRASLRVNYFHQDIEDLIVGMPTSQPDELQLTNAGDDELHGVEFQARYDAPRYYGALVFDYTERDAQGTGLPGDPVQNRPWSLFGDLGARFFDHRLTLGAEIHYVSEFDAGESTLAGSSNNVDSNLFTDSYELVHLYATYELTEDSSLKFRVENVFNQDFRAYQTVDNGPGRNFIFAFQQEF</sequence>
<dbReference type="InterPro" id="IPR039426">
    <property type="entry name" value="TonB-dep_rcpt-like"/>
</dbReference>
<organism evidence="11 12">
    <name type="scientific">Roseibacillus ishigakijimensis</name>
    <dbReference type="NCBI Taxonomy" id="454146"/>
    <lineage>
        <taxon>Bacteria</taxon>
        <taxon>Pseudomonadati</taxon>
        <taxon>Verrucomicrobiota</taxon>
        <taxon>Verrucomicrobiia</taxon>
        <taxon>Verrucomicrobiales</taxon>
        <taxon>Verrucomicrobiaceae</taxon>
        <taxon>Roseibacillus</taxon>
    </lineage>
</organism>
<dbReference type="PANTHER" id="PTHR30069">
    <property type="entry name" value="TONB-DEPENDENT OUTER MEMBRANE RECEPTOR"/>
    <property type="match status" value="1"/>
</dbReference>
<dbReference type="PROSITE" id="PS52016">
    <property type="entry name" value="TONB_DEPENDENT_REC_3"/>
    <property type="match status" value="1"/>
</dbReference>
<feature type="domain" description="TonB-dependent receptor-like beta-barrel" evidence="10">
    <location>
        <begin position="24"/>
        <end position="305"/>
    </location>
</feature>
<dbReference type="InterPro" id="IPR000531">
    <property type="entry name" value="Beta-barrel_TonB"/>
</dbReference>
<keyword evidence="4 9" id="KW-1134">Transmembrane beta strand</keyword>
<evidence type="ECO:0000313" key="11">
    <source>
        <dbReference type="EMBL" id="MBK1833954.1"/>
    </source>
</evidence>
<evidence type="ECO:0000256" key="9">
    <source>
        <dbReference type="PROSITE-ProRule" id="PRU01360"/>
    </source>
</evidence>
<protein>
    <submittedName>
        <fullName evidence="11">TonB-dependent receptor</fullName>
    </submittedName>
</protein>
<dbReference type="Proteomes" id="UP000604083">
    <property type="component" value="Unassembled WGS sequence"/>
</dbReference>
<evidence type="ECO:0000256" key="7">
    <source>
        <dbReference type="ARBA" id="ARBA00023136"/>
    </source>
</evidence>
<reference evidence="11" key="1">
    <citation type="submission" date="2021-01" db="EMBL/GenBank/DDBJ databases">
        <title>Modified the classification status of verrucomicrobia.</title>
        <authorList>
            <person name="Feng X."/>
        </authorList>
    </citation>
    <scope>NUCLEOTIDE SEQUENCE</scope>
    <source>
        <strain evidence="11">KCTC 12986</strain>
    </source>
</reference>
<keyword evidence="8 9" id="KW-0998">Cell outer membrane</keyword>
<dbReference type="GO" id="GO:0015344">
    <property type="term" value="F:siderophore uptake transmembrane transporter activity"/>
    <property type="evidence" value="ECO:0007669"/>
    <property type="project" value="TreeGrafter"/>
</dbReference>